<evidence type="ECO:0000313" key="10">
    <source>
        <dbReference type="EMBL" id="OYO07976.1"/>
    </source>
</evidence>
<dbReference type="OrthoDB" id="8887048at2"/>
<dbReference type="InterPro" id="IPR005490">
    <property type="entry name" value="LD_TPept_cat_dom"/>
</dbReference>
<dbReference type="InterPro" id="IPR050979">
    <property type="entry name" value="LD-transpeptidase"/>
</dbReference>
<dbReference type="InterPro" id="IPR036366">
    <property type="entry name" value="PGBDSf"/>
</dbReference>
<feature type="region of interest" description="Disordered" evidence="7">
    <location>
        <begin position="38"/>
        <end position="118"/>
    </location>
</feature>
<dbReference type="PANTHER" id="PTHR30582">
    <property type="entry name" value="L,D-TRANSPEPTIDASE"/>
    <property type="match status" value="1"/>
</dbReference>
<evidence type="ECO:0000259" key="9">
    <source>
        <dbReference type="PROSITE" id="PS52029"/>
    </source>
</evidence>
<dbReference type="Pfam" id="PF01471">
    <property type="entry name" value="PG_binding_1"/>
    <property type="match status" value="1"/>
</dbReference>
<evidence type="ECO:0000256" key="8">
    <source>
        <dbReference type="SAM" id="SignalP"/>
    </source>
</evidence>
<dbReference type="EMBL" id="NMVO01000019">
    <property type="protein sequence ID" value="OYO07976.1"/>
    <property type="molecule type" value="Genomic_DNA"/>
</dbReference>
<dbReference type="GO" id="GO:0016740">
    <property type="term" value="F:transferase activity"/>
    <property type="evidence" value="ECO:0007669"/>
    <property type="project" value="UniProtKB-KW"/>
</dbReference>
<evidence type="ECO:0000256" key="3">
    <source>
        <dbReference type="ARBA" id="ARBA00022960"/>
    </source>
</evidence>
<evidence type="ECO:0000256" key="2">
    <source>
        <dbReference type="ARBA" id="ARBA00022679"/>
    </source>
</evidence>
<keyword evidence="5 6" id="KW-0961">Cell wall biogenesis/degradation</keyword>
<evidence type="ECO:0000256" key="7">
    <source>
        <dbReference type="SAM" id="MobiDB-lite"/>
    </source>
</evidence>
<dbReference type="InterPro" id="IPR002477">
    <property type="entry name" value="Peptidoglycan-bd-like"/>
</dbReference>
<dbReference type="GO" id="GO:0071972">
    <property type="term" value="F:peptidoglycan L,D-transpeptidase activity"/>
    <property type="evidence" value="ECO:0007669"/>
    <property type="project" value="TreeGrafter"/>
</dbReference>
<feature type="active site" description="Nucleophile" evidence="6">
    <location>
        <position position="309"/>
    </location>
</feature>
<evidence type="ECO:0000256" key="6">
    <source>
        <dbReference type="PROSITE-ProRule" id="PRU01373"/>
    </source>
</evidence>
<dbReference type="Pfam" id="PF03734">
    <property type="entry name" value="YkuD"/>
    <property type="match status" value="1"/>
</dbReference>
<evidence type="ECO:0000256" key="1">
    <source>
        <dbReference type="ARBA" id="ARBA00004752"/>
    </source>
</evidence>
<dbReference type="RefSeq" id="WP_094360249.1">
    <property type="nucleotide sequence ID" value="NZ_NMVK01000036.1"/>
</dbReference>
<sequence length="335" mass="35347">MALRTARRTPVRSALVRPALALSVLVAVPLAGCAKPTTEVATPAPAPTIAPVDTVTPLPAPTPVDTATPTPTPAVLSTPTATPTRSASRTATPRPTRTATPTPKPAAGPALLARGASGDQVRDLQARLKQIGWFDENVTGFFGPTTAAGVEGFQAKRGLPSTGAVDRATLTALQQMTRTPTDAEKADAPKPTPTPTPSSRPTEKAEPGGVPAGIDPRCMTGRVLCISKTQNKLRWMIDGKVQNTVDVRFGTEELPTREGTFSVQWKSRNHVSTIYNTPMPYAMFFSGGQAVHYSADFAANGYNGGSHGCVNVRDRATIAKLFDIVKEGDKVIVYR</sequence>
<feature type="domain" description="L,D-TPase catalytic" evidence="9">
    <location>
        <begin position="222"/>
        <end position="334"/>
    </location>
</feature>
<dbReference type="Proteomes" id="UP000215896">
    <property type="component" value="Unassembled WGS sequence"/>
</dbReference>
<dbReference type="UniPathway" id="UPA00219"/>
<keyword evidence="11" id="KW-1185">Reference proteome</keyword>
<gene>
    <name evidence="10" type="ORF">CGZ94_21245</name>
</gene>
<name>A0A255G0S7_9ACTN</name>
<evidence type="ECO:0000256" key="4">
    <source>
        <dbReference type="ARBA" id="ARBA00022984"/>
    </source>
</evidence>
<comment type="pathway">
    <text evidence="1 6">Cell wall biogenesis; peptidoglycan biosynthesis.</text>
</comment>
<feature type="signal peptide" evidence="8">
    <location>
        <begin position="1"/>
        <end position="34"/>
    </location>
</feature>
<dbReference type="GO" id="GO:0005576">
    <property type="term" value="C:extracellular region"/>
    <property type="evidence" value="ECO:0007669"/>
    <property type="project" value="TreeGrafter"/>
</dbReference>
<evidence type="ECO:0000313" key="11">
    <source>
        <dbReference type="Proteomes" id="UP000215896"/>
    </source>
</evidence>
<comment type="caution">
    <text evidence="10">The sequence shown here is derived from an EMBL/GenBank/DDBJ whole genome shotgun (WGS) entry which is preliminary data.</text>
</comment>
<dbReference type="SUPFAM" id="SSF47090">
    <property type="entry name" value="PGBD-like"/>
    <property type="match status" value="1"/>
</dbReference>
<keyword evidence="3 6" id="KW-0133">Cell shape</keyword>
<dbReference type="PROSITE" id="PS52029">
    <property type="entry name" value="LD_TPASE"/>
    <property type="match status" value="1"/>
</dbReference>
<reference evidence="10 11" key="1">
    <citation type="submission" date="2017-07" db="EMBL/GenBank/DDBJ databases">
        <title>Draft whole genome sequences of clinical Proprionibacteriaceae strains.</title>
        <authorList>
            <person name="Bernier A.-M."/>
            <person name="Bernard K."/>
            <person name="Domingo M.-C."/>
        </authorList>
    </citation>
    <scope>NUCLEOTIDE SEQUENCE [LARGE SCALE GENOMIC DNA]</scope>
    <source>
        <strain evidence="10 11">NML 030167</strain>
    </source>
</reference>
<organism evidence="10 11">
    <name type="scientific">Enemella evansiae</name>
    <dbReference type="NCBI Taxonomy" id="2016499"/>
    <lineage>
        <taxon>Bacteria</taxon>
        <taxon>Bacillati</taxon>
        <taxon>Actinomycetota</taxon>
        <taxon>Actinomycetes</taxon>
        <taxon>Propionibacteriales</taxon>
        <taxon>Propionibacteriaceae</taxon>
        <taxon>Enemella</taxon>
    </lineage>
</organism>
<feature type="region of interest" description="Disordered" evidence="7">
    <location>
        <begin position="178"/>
        <end position="215"/>
    </location>
</feature>
<dbReference type="PANTHER" id="PTHR30582:SF33">
    <property type="entry name" value="EXPORTED PROTEIN"/>
    <property type="match status" value="1"/>
</dbReference>
<dbReference type="GO" id="GO:0071555">
    <property type="term" value="P:cell wall organization"/>
    <property type="evidence" value="ECO:0007669"/>
    <property type="project" value="UniProtKB-UniRule"/>
</dbReference>
<dbReference type="GO" id="GO:0018104">
    <property type="term" value="P:peptidoglycan-protein cross-linking"/>
    <property type="evidence" value="ECO:0007669"/>
    <property type="project" value="TreeGrafter"/>
</dbReference>
<dbReference type="InterPro" id="IPR038063">
    <property type="entry name" value="Transpep_catalytic_dom"/>
</dbReference>
<dbReference type="GO" id="GO:0008360">
    <property type="term" value="P:regulation of cell shape"/>
    <property type="evidence" value="ECO:0007669"/>
    <property type="project" value="UniProtKB-UniRule"/>
</dbReference>
<proteinExistence type="predicted"/>
<dbReference type="SUPFAM" id="SSF141523">
    <property type="entry name" value="L,D-transpeptidase catalytic domain-like"/>
    <property type="match status" value="1"/>
</dbReference>
<accession>A0A255G0S7</accession>
<keyword evidence="4 6" id="KW-0573">Peptidoglycan synthesis</keyword>
<dbReference type="Gene3D" id="2.40.440.10">
    <property type="entry name" value="L,D-transpeptidase catalytic domain-like"/>
    <property type="match status" value="1"/>
</dbReference>
<keyword evidence="2" id="KW-0808">Transferase</keyword>
<dbReference type="AlphaFoldDB" id="A0A255G0S7"/>
<keyword evidence="8" id="KW-0732">Signal</keyword>
<evidence type="ECO:0000256" key="5">
    <source>
        <dbReference type="ARBA" id="ARBA00023316"/>
    </source>
</evidence>
<dbReference type="CDD" id="cd16913">
    <property type="entry name" value="YkuD_like"/>
    <property type="match status" value="1"/>
</dbReference>
<feature type="chain" id="PRO_5013213944" evidence="8">
    <location>
        <begin position="35"/>
        <end position="335"/>
    </location>
</feature>
<dbReference type="InterPro" id="IPR036365">
    <property type="entry name" value="PGBD-like_sf"/>
</dbReference>
<feature type="active site" description="Proton donor/acceptor" evidence="6">
    <location>
        <position position="292"/>
    </location>
</feature>
<dbReference type="Gene3D" id="1.10.101.10">
    <property type="entry name" value="PGBD-like superfamily/PGBD"/>
    <property type="match status" value="1"/>
</dbReference>
<protein>
    <submittedName>
        <fullName evidence="10">Murein L,D-transpeptidase</fullName>
    </submittedName>
</protein>